<dbReference type="Pfam" id="PF06966">
    <property type="entry name" value="DUF1295"/>
    <property type="match status" value="1"/>
</dbReference>
<dbReference type="GO" id="GO:0016020">
    <property type="term" value="C:membrane"/>
    <property type="evidence" value="ECO:0007669"/>
    <property type="project" value="TreeGrafter"/>
</dbReference>
<feature type="transmembrane region" description="Helical" evidence="1">
    <location>
        <begin position="71"/>
        <end position="89"/>
    </location>
</feature>
<keyword evidence="1" id="KW-1133">Transmembrane helix</keyword>
<dbReference type="PANTHER" id="PTHR32251">
    <property type="entry name" value="3-OXO-5-ALPHA-STEROID 4-DEHYDROGENASE"/>
    <property type="match status" value="1"/>
</dbReference>
<dbReference type="PANTHER" id="PTHR32251:SF17">
    <property type="entry name" value="STEROID 5-ALPHA REDUCTASE C-TERMINAL DOMAIN-CONTAINING PROTEIN"/>
    <property type="match status" value="1"/>
</dbReference>
<protein>
    <recommendedName>
        <fullName evidence="4">Steroid 5-alpha reductase C-terminal domain-containing protein</fullName>
    </recommendedName>
</protein>
<organism evidence="2 3">
    <name type="scientific">Cerrena zonata</name>
    <dbReference type="NCBI Taxonomy" id="2478898"/>
    <lineage>
        <taxon>Eukaryota</taxon>
        <taxon>Fungi</taxon>
        <taxon>Dikarya</taxon>
        <taxon>Basidiomycota</taxon>
        <taxon>Agaricomycotina</taxon>
        <taxon>Agaricomycetes</taxon>
        <taxon>Polyporales</taxon>
        <taxon>Cerrenaceae</taxon>
        <taxon>Cerrena</taxon>
    </lineage>
</organism>
<feature type="transmembrane region" description="Helical" evidence="1">
    <location>
        <begin position="6"/>
        <end position="23"/>
    </location>
</feature>
<evidence type="ECO:0000313" key="3">
    <source>
        <dbReference type="Proteomes" id="UP001385951"/>
    </source>
</evidence>
<dbReference type="Proteomes" id="UP001385951">
    <property type="component" value="Unassembled WGS sequence"/>
</dbReference>
<dbReference type="EMBL" id="JASBNA010000006">
    <property type="protein sequence ID" value="KAK7690628.1"/>
    <property type="molecule type" value="Genomic_DNA"/>
</dbReference>
<reference evidence="2 3" key="1">
    <citation type="submission" date="2022-09" db="EMBL/GenBank/DDBJ databases">
        <authorList>
            <person name="Palmer J.M."/>
        </authorList>
    </citation>
    <scope>NUCLEOTIDE SEQUENCE [LARGE SCALE GENOMIC DNA]</scope>
    <source>
        <strain evidence="2 3">DSM 7382</strain>
    </source>
</reference>
<accession>A0AAW0GB21</accession>
<dbReference type="InterPro" id="IPR010721">
    <property type="entry name" value="UstE-like"/>
</dbReference>
<evidence type="ECO:0000256" key="1">
    <source>
        <dbReference type="SAM" id="Phobius"/>
    </source>
</evidence>
<keyword evidence="3" id="KW-1185">Reference proteome</keyword>
<dbReference type="AlphaFoldDB" id="A0AAW0GB21"/>
<feature type="transmembrane region" description="Helical" evidence="1">
    <location>
        <begin position="110"/>
        <end position="131"/>
    </location>
</feature>
<proteinExistence type="predicted"/>
<evidence type="ECO:0008006" key="4">
    <source>
        <dbReference type="Google" id="ProtNLM"/>
    </source>
</evidence>
<evidence type="ECO:0000313" key="2">
    <source>
        <dbReference type="EMBL" id="KAK7690628.1"/>
    </source>
</evidence>
<comment type="caution">
    <text evidence="2">The sequence shown here is derived from an EMBL/GenBank/DDBJ whole genome shotgun (WGS) entry which is preliminary data.</text>
</comment>
<gene>
    <name evidence="2" type="ORF">QCA50_005727</name>
</gene>
<name>A0AAW0GB21_9APHY</name>
<dbReference type="Gene3D" id="1.20.120.1630">
    <property type="match status" value="1"/>
</dbReference>
<keyword evidence="1" id="KW-0472">Membrane</keyword>
<sequence>MAIFSRLAAVSFGIQTVAGLIFIPLQEDRFFDFCGSLGFIITNLASSYAQAGTPLSHFTTNSWVGLGRRRSLLNVVLYTWAVRLGAFLFSRALKHGGDSRFEKIRKNPKAFTVSWLGQAVWVLSVGLPVYLVNSVPAGLDIALTPIDYASLAFLAGSWLFELVADYQKTVWRHSKDKKLHNEKFISHGLWAISRHPNYVGEVGIWTGVWALSIPALKANAPLLGNYIWLIAGVSPVMTYLLTRYVSGVPPLEESGAKKFGDDPKWKEYTRTVPIFFPWVRPS</sequence>
<keyword evidence="1" id="KW-0812">Transmembrane</keyword>
<feature type="transmembrane region" description="Helical" evidence="1">
    <location>
        <begin position="143"/>
        <end position="164"/>
    </location>
</feature>